<protein>
    <submittedName>
        <fullName evidence="6">Carbohydrate-binding module family 50 protein</fullName>
    </submittedName>
</protein>
<keyword evidence="1" id="KW-0147">Chitin-binding</keyword>
<dbReference type="InterPro" id="IPR036779">
    <property type="entry name" value="LysM_dom_sf"/>
</dbReference>
<dbReference type="CDD" id="cd00118">
    <property type="entry name" value="LysM"/>
    <property type="match status" value="1"/>
</dbReference>
<evidence type="ECO:0000313" key="7">
    <source>
        <dbReference type="Proteomes" id="UP001304895"/>
    </source>
</evidence>
<comment type="caution">
    <text evidence="6">The sequence shown here is derived from an EMBL/GenBank/DDBJ whole genome shotgun (WGS) entry which is preliminary data.</text>
</comment>
<proteinExistence type="inferred from homology"/>
<dbReference type="PANTHER" id="PTHR34997">
    <property type="entry name" value="AM15"/>
    <property type="match status" value="1"/>
</dbReference>
<dbReference type="Gene3D" id="3.10.350.10">
    <property type="entry name" value="LysM domain"/>
    <property type="match status" value="1"/>
</dbReference>
<keyword evidence="2" id="KW-0732">Signal</keyword>
<dbReference type="PROSITE" id="PS51782">
    <property type="entry name" value="LYSM"/>
    <property type="match status" value="1"/>
</dbReference>
<dbReference type="SUPFAM" id="SSF54106">
    <property type="entry name" value="LysM domain"/>
    <property type="match status" value="1"/>
</dbReference>
<evidence type="ECO:0000313" key="6">
    <source>
        <dbReference type="EMBL" id="KAK4130643.1"/>
    </source>
</evidence>
<sequence length="93" mass="10011">AWNLAVGTACESLKLDYHVSVGLDMAASPSTQPPDSMVEGCKKLYLVKTGDGCWAIANDNDIELRDFYVWNPAVSNGGECAVLWPDVYVCVGV</sequence>
<dbReference type="InterPro" id="IPR052210">
    <property type="entry name" value="LysM1-like"/>
</dbReference>
<feature type="non-terminal residue" evidence="6">
    <location>
        <position position="1"/>
    </location>
</feature>
<dbReference type="EMBL" id="MU853433">
    <property type="protein sequence ID" value="KAK4130643.1"/>
    <property type="molecule type" value="Genomic_DNA"/>
</dbReference>
<reference evidence="6" key="2">
    <citation type="submission" date="2023-05" db="EMBL/GenBank/DDBJ databases">
        <authorList>
            <consortium name="Lawrence Berkeley National Laboratory"/>
            <person name="Steindorff A."/>
            <person name="Hensen N."/>
            <person name="Bonometti L."/>
            <person name="Westerberg I."/>
            <person name="Brannstrom I.O."/>
            <person name="Guillou S."/>
            <person name="Cros-Aarteil S."/>
            <person name="Calhoun S."/>
            <person name="Haridas S."/>
            <person name="Kuo A."/>
            <person name="Mondo S."/>
            <person name="Pangilinan J."/>
            <person name="Riley R."/>
            <person name="Labutti K."/>
            <person name="Andreopoulos B."/>
            <person name="Lipzen A."/>
            <person name="Chen C."/>
            <person name="Yanf M."/>
            <person name="Daum C."/>
            <person name="Ng V."/>
            <person name="Clum A."/>
            <person name="Ohm R."/>
            <person name="Martin F."/>
            <person name="Silar P."/>
            <person name="Natvig D."/>
            <person name="Lalanne C."/>
            <person name="Gautier V."/>
            <person name="Ament-Velasquez S.L."/>
            <person name="Kruys A."/>
            <person name="Hutchinson M.I."/>
            <person name="Powell A.J."/>
            <person name="Barry K."/>
            <person name="Miller A.N."/>
            <person name="Grigoriev I.V."/>
            <person name="Debuchy R."/>
            <person name="Gladieux P."/>
            <person name="Thoren M.H."/>
            <person name="Johannesson H."/>
        </authorList>
    </citation>
    <scope>NUCLEOTIDE SEQUENCE</scope>
    <source>
        <strain evidence="6">CBS 123565</strain>
    </source>
</reference>
<accession>A0AAN6ZAI2</accession>
<evidence type="ECO:0000259" key="5">
    <source>
        <dbReference type="PROSITE" id="PS51782"/>
    </source>
</evidence>
<evidence type="ECO:0000256" key="2">
    <source>
        <dbReference type="ARBA" id="ARBA00022729"/>
    </source>
</evidence>
<evidence type="ECO:0000256" key="4">
    <source>
        <dbReference type="ARBA" id="ARBA00044955"/>
    </source>
</evidence>
<reference evidence="6" key="1">
    <citation type="journal article" date="2023" name="Mol. Phylogenet. Evol.">
        <title>Genome-scale phylogeny and comparative genomics of the fungal order Sordariales.</title>
        <authorList>
            <person name="Hensen N."/>
            <person name="Bonometti L."/>
            <person name="Westerberg I."/>
            <person name="Brannstrom I.O."/>
            <person name="Guillou S."/>
            <person name="Cros-Aarteil S."/>
            <person name="Calhoun S."/>
            <person name="Haridas S."/>
            <person name="Kuo A."/>
            <person name="Mondo S."/>
            <person name="Pangilinan J."/>
            <person name="Riley R."/>
            <person name="LaButti K."/>
            <person name="Andreopoulos B."/>
            <person name="Lipzen A."/>
            <person name="Chen C."/>
            <person name="Yan M."/>
            <person name="Daum C."/>
            <person name="Ng V."/>
            <person name="Clum A."/>
            <person name="Steindorff A."/>
            <person name="Ohm R.A."/>
            <person name="Martin F."/>
            <person name="Silar P."/>
            <person name="Natvig D.O."/>
            <person name="Lalanne C."/>
            <person name="Gautier V."/>
            <person name="Ament-Velasquez S.L."/>
            <person name="Kruys A."/>
            <person name="Hutchinson M.I."/>
            <person name="Powell A.J."/>
            <person name="Barry K."/>
            <person name="Miller A.N."/>
            <person name="Grigoriev I.V."/>
            <person name="Debuchy R."/>
            <person name="Gladieux P."/>
            <person name="Hiltunen Thoren M."/>
            <person name="Johannesson H."/>
        </authorList>
    </citation>
    <scope>NUCLEOTIDE SEQUENCE</scope>
    <source>
        <strain evidence="6">CBS 123565</strain>
    </source>
</reference>
<dbReference type="GO" id="GO:0008061">
    <property type="term" value="F:chitin binding"/>
    <property type="evidence" value="ECO:0007669"/>
    <property type="project" value="UniProtKB-KW"/>
</dbReference>
<gene>
    <name evidence="6" type="ORF">BT67DRAFT_390564</name>
</gene>
<feature type="domain" description="LysM" evidence="5">
    <location>
        <begin position="43"/>
        <end position="91"/>
    </location>
</feature>
<evidence type="ECO:0000256" key="1">
    <source>
        <dbReference type="ARBA" id="ARBA00022669"/>
    </source>
</evidence>
<dbReference type="InterPro" id="IPR018392">
    <property type="entry name" value="LysM"/>
</dbReference>
<dbReference type="AlphaFoldDB" id="A0AAN6ZAI2"/>
<keyword evidence="7" id="KW-1185">Reference proteome</keyword>
<name>A0AAN6ZAI2_9PEZI</name>
<keyword evidence="3" id="KW-0843">Virulence</keyword>
<evidence type="ECO:0000256" key="3">
    <source>
        <dbReference type="ARBA" id="ARBA00023026"/>
    </source>
</evidence>
<organism evidence="6 7">
    <name type="scientific">Trichocladium antarcticum</name>
    <dbReference type="NCBI Taxonomy" id="1450529"/>
    <lineage>
        <taxon>Eukaryota</taxon>
        <taxon>Fungi</taxon>
        <taxon>Dikarya</taxon>
        <taxon>Ascomycota</taxon>
        <taxon>Pezizomycotina</taxon>
        <taxon>Sordariomycetes</taxon>
        <taxon>Sordariomycetidae</taxon>
        <taxon>Sordariales</taxon>
        <taxon>Chaetomiaceae</taxon>
        <taxon>Trichocladium</taxon>
    </lineage>
</organism>
<dbReference type="PANTHER" id="PTHR34997:SF2">
    <property type="entry name" value="LYSM DOMAIN-CONTAINING PROTEIN-RELATED"/>
    <property type="match status" value="1"/>
</dbReference>
<comment type="similarity">
    <text evidence="4">Belongs to the secreted LysM effector family.</text>
</comment>
<dbReference type="Proteomes" id="UP001304895">
    <property type="component" value="Unassembled WGS sequence"/>
</dbReference>